<evidence type="ECO:0000256" key="1">
    <source>
        <dbReference type="SAM" id="SignalP"/>
    </source>
</evidence>
<dbReference type="AlphaFoldDB" id="A0A0R1WIJ6"/>
<evidence type="ECO:0000313" key="3">
    <source>
        <dbReference type="Proteomes" id="UP000051302"/>
    </source>
</evidence>
<dbReference type="NCBIfam" id="TIGR04226">
    <property type="entry name" value="RrgB_K2N_iso_D2"/>
    <property type="match status" value="1"/>
</dbReference>
<evidence type="ECO:0000313" key="2">
    <source>
        <dbReference type="EMBL" id="KRM17710.1"/>
    </source>
</evidence>
<dbReference type="Proteomes" id="UP000051302">
    <property type="component" value="Unassembled WGS sequence"/>
</dbReference>
<dbReference type="Gene3D" id="2.60.40.740">
    <property type="match status" value="2"/>
</dbReference>
<keyword evidence="3" id="KW-1185">Reference proteome</keyword>
<dbReference type="STRING" id="1423774.FD31_GL002470"/>
<dbReference type="RefSeq" id="WP_057891560.1">
    <property type="nucleotide sequence ID" value="NZ_AZFV01000007.1"/>
</dbReference>
<proteinExistence type="predicted"/>
<dbReference type="PATRIC" id="fig|1423774.3.peg.2566"/>
<protein>
    <submittedName>
        <fullName evidence="2">Cell surface protein</fullName>
    </submittedName>
</protein>
<keyword evidence="1" id="KW-0732">Signal</keyword>
<reference evidence="2 3" key="1">
    <citation type="journal article" date="2015" name="Genome Announc.">
        <title>Expanding the biotechnology potential of lactobacilli through comparative genomics of 213 strains and associated genera.</title>
        <authorList>
            <person name="Sun Z."/>
            <person name="Harris H.M."/>
            <person name="McCann A."/>
            <person name="Guo C."/>
            <person name="Argimon S."/>
            <person name="Zhang W."/>
            <person name="Yang X."/>
            <person name="Jeffery I.B."/>
            <person name="Cooney J.C."/>
            <person name="Kagawa T.F."/>
            <person name="Liu W."/>
            <person name="Song Y."/>
            <person name="Salvetti E."/>
            <person name="Wrobel A."/>
            <person name="Rasinkangas P."/>
            <person name="Parkhill J."/>
            <person name="Rea M.C."/>
            <person name="O'Sullivan O."/>
            <person name="Ritari J."/>
            <person name="Douillard F.P."/>
            <person name="Paul Ross R."/>
            <person name="Yang R."/>
            <person name="Briner A.E."/>
            <person name="Felis G.E."/>
            <person name="de Vos W.M."/>
            <person name="Barrangou R."/>
            <person name="Klaenhammer T.R."/>
            <person name="Caufield P.W."/>
            <person name="Cui Y."/>
            <person name="Zhang H."/>
            <person name="O'Toole P.W."/>
        </authorList>
    </citation>
    <scope>NUCLEOTIDE SEQUENCE [LARGE SCALE GENOMIC DNA]</scope>
    <source>
        <strain evidence="2 3">DSM 16982</strain>
    </source>
</reference>
<name>A0A0R1WIJ6_9LACO</name>
<dbReference type="InterPro" id="IPR008966">
    <property type="entry name" value="Adhesion_dom_sf"/>
</dbReference>
<gene>
    <name evidence="2" type="ORF">FD31_GL002470</name>
</gene>
<dbReference type="SUPFAM" id="SSF49401">
    <property type="entry name" value="Bacterial adhesins"/>
    <property type="match status" value="1"/>
</dbReference>
<sequence length="820" mass="87468">MGMNKNFKLFLIGIFSIFLTLICFTQTASAASVTIGPYDFDDGITNWSQFTSNQVANIPIDGTNLQLGYAFGLAQDTKGKVSTGGDGTIASDSISSGDRSQYSKVNIFLNQNGNYISSVFQGGYTSTGTNRENVSPSSPDFMIAPNGPSSLQGITSSAYNILGNPSANNNGTGNTGMTSKKYYVGTDANGHPAYKIMGHFTRTNNSGYKNGTYDMEVEILLRASPTNSAIVQREMYVKNLSTDTAEFITLYSEDTKLGDSNGINNDMVPVYDLGNKQGIYVQDTYSGNNYRLFVTNNLPDGFNSYVGQIKSSNWATGFANNLVTGTGAEANNNPKGTLLTGFGDTAYTLKWNPTTLKTNETAHFGSTMGVTAKPYSIMTPEKTYTNETRSDGTNMVGDTLKFNLKITNNGYGAKWNYNKLVDKLPAGLQVDASSMAISNNGGTSQPLDESDYDVATNTITVPPGISLTDDQYATITFKATITKAALTSSGGENTITNTADFSGIDVGNNETVQKTFPASVDIKVQPARLNYTFTKQVKKHGDIAYSQSVDAKKGAVVDYQIIYSIDSGSTDSVNAGAVLDDVLPEGLKLDTSSIKIWGPGDDDNGGYHQDHISTGVNAIGKGQRVKVEFSATVTASSVGKLTNTATMSNVTTTGNQTFAKQTSTAADVNVQNVDAITQVPTNIDFGSTNMYGQNKTLHNVSTLGELVVSHPSNTPYNVTVSYDNDSADSQMTNSNGDTLPTDATGLIFIKQRTDKDTDVGTWTPITPTGTSIQSSNFTDYSTAVNLTNYIGAGNWQLKVSSNTVPGAYNGTLTWGLTESI</sequence>
<dbReference type="EMBL" id="AZFV01000007">
    <property type="protein sequence ID" value="KRM17710.1"/>
    <property type="molecule type" value="Genomic_DNA"/>
</dbReference>
<dbReference type="InterPro" id="IPR026466">
    <property type="entry name" value="Fim_isopep_form_D2_dom"/>
</dbReference>
<feature type="signal peptide" evidence="1">
    <location>
        <begin position="1"/>
        <end position="30"/>
    </location>
</feature>
<comment type="caution">
    <text evidence="2">The sequence shown here is derived from an EMBL/GenBank/DDBJ whole genome shotgun (WGS) entry which is preliminary data.</text>
</comment>
<feature type="chain" id="PRO_5006412732" evidence="1">
    <location>
        <begin position="31"/>
        <end position="820"/>
    </location>
</feature>
<accession>A0A0R1WIJ6</accession>
<organism evidence="2 3">
    <name type="scientific">Companilactobacillus nantensis DSM 16982</name>
    <dbReference type="NCBI Taxonomy" id="1423774"/>
    <lineage>
        <taxon>Bacteria</taxon>
        <taxon>Bacillati</taxon>
        <taxon>Bacillota</taxon>
        <taxon>Bacilli</taxon>
        <taxon>Lactobacillales</taxon>
        <taxon>Lactobacillaceae</taxon>
        <taxon>Companilactobacillus</taxon>
    </lineage>
</organism>